<feature type="domain" description="TIP49 P-loop" evidence="3">
    <location>
        <begin position="16"/>
        <end position="56"/>
    </location>
</feature>
<protein>
    <recommendedName>
        <fullName evidence="2">RuvB-like helicase</fullName>
        <ecNumber evidence="2">3.6.4.12</ecNumber>
    </recommendedName>
</protein>
<dbReference type="InterPro" id="IPR010339">
    <property type="entry name" value="TIP49_P-loop"/>
</dbReference>
<dbReference type="Pfam" id="PF06068">
    <property type="entry name" value="TIP49"/>
    <property type="match status" value="1"/>
</dbReference>
<keyword evidence="5" id="KW-1185">Reference proteome</keyword>
<keyword evidence="2" id="KW-0547">Nucleotide-binding</keyword>
<dbReference type="GO" id="GO:0005524">
    <property type="term" value="F:ATP binding"/>
    <property type="evidence" value="ECO:0007669"/>
    <property type="project" value="UniProtKB-KW"/>
</dbReference>
<proteinExistence type="inferred from homology"/>
<keyword evidence="1 2" id="KW-0233">DNA recombination</keyword>
<keyword evidence="2" id="KW-0804">Transcription</keyword>
<dbReference type="InterPro" id="IPR027417">
    <property type="entry name" value="P-loop_NTPase"/>
</dbReference>
<gene>
    <name evidence="4" type="ORF">MONAX_5E029897</name>
</gene>
<name>A0A5E4D8A7_MARMO</name>
<keyword evidence="2" id="KW-0227">DNA damage</keyword>
<dbReference type="GO" id="GO:0005634">
    <property type="term" value="C:nucleus"/>
    <property type="evidence" value="ECO:0007669"/>
    <property type="project" value="UniProtKB-SubCell"/>
</dbReference>
<dbReference type="GO" id="GO:0006281">
    <property type="term" value="P:DNA repair"/>
    <property type="evidence" value="ECO:0007669"/>
    <property type="project" value="UniProtKB-KW"/>
</dbReference>
<comment type="caution">
    <text evidence="4">The sequence shown here is derived from an EMBL/GenBank/DDBJ whole genome shotgun (WGS) entry which is preliminary data.</text>
</comment>
<comment type="function">
    <text evidence="2">Proposed core component of the chromatin remodeling Ino80 complex which exhibits DNA- and nucleosome-activated ATPase activity and catalyzes ATP-dependent nucleosome sliding.</text>
</comment>
<organism evidence="4 5">
    <name type="scientific">Marmota monax</name>
    <name type="common">Woodchuck</name>
    <dbReference type="NCBI Taxonomy" id="9995"/>
    <lineage>
        <taxon>Eukaryota</taxon>
        <taxon>Metazoa</taxon>
        <taxon>Chordata</taxon>
        <taxon>Craniata</taxon>
        <taxon>Vertebrata</taxon>
        <taxon>Euteleostomi</taxon>
        <taxon>Mammalia</taxon>
        <taxon>Eutheria</taxon>
        <taxon>Euarchontoglires</taxon>
        <taxon>Glires</taxon>
        <taxon>Rodentia</taxon>
        <taxon>Sciuromorpha</taxon>
        <taxon>Sciuridae</taxon>
        <taxon>Xerinae</taxon>
        <taxon>Marmotini</taxon>
        <taxon>Marmota</taxon>
    </lineage>
</organism>
<evidence type="ECO:0000256" key="1">
    <source>
        <dbReference type="ARBA" id="ARBA00023172"/>
    </source>
</evidence>
<comment type="similarity">
    <text evidence="2">Belongs to the RuvB family.</text>
</comment>
<evidence type="ECO:0000313" key="5">
    <source>
        <dbReference type="Proteomes" id="UP000335636"/>
    </source>
</evidence>
<keyword evidence="2" id="KW-0067">ATP-binding</keyword>
<keyword evidence="2" id="KW-0539">Nucleus</keyword>
<keyword evidence="2" id="KW-0234">DNA repair</keyword>
<feature type="non-terminal residue" evidence="4">
    <location>
        <position position="1"/>
    </location>
</feature>
<reference evidence="4" key="1">
    <citation type="submission" date="2019-04" db="EMBL/GenBank/DDBJ databases">
        <authorList>
            <person name="Alioto T."/>
            <person name="Alioto T."/>
        </authorList>
    </citation>
    <scope>NUCLEOTIDE SEQUENCE [LARGE SCALE GENOMIC DNA]</scope>
</reference>
<accession>A0A5E4D8A7</accession>
<comment type="subcellular location">
    <subcellularLocation>
        <location evidence="2">Nucleus</location>
    </subcellularLocation>
</comment>
<sequence>VEKRAGDISPTGWDPVQGEINKVVNKYMDQCMAERVPSMLFVDEVHMLDIKGFTSLH</sequence>
<keyword evidence="2" id="KW-0805">Transcription regulation</keyword>
<dbReference type="EMBL" id="CABDUW010004561">
    <property type="protein sequence ID" value="VTJ90484.1"/>
    <property type="molecule type" value="Genomic_DNA"/>
</dbReference>
<keyword evidence="2" id="KW-0347">Helicase</keyword>
<dbReference type="Proteomes" id="UP000335636">
    <property type="component" value="Unassembled WGS sequence"/>
</dbReference>
<evidence type="ECO:0000259" key="3">
    <source>
        <dbReference type="Pfam" id="PF06068"/>
    </source>
</evidence>
<dbReference type="GO" id="GO:0016887">
    <property type="term" value="F:ATP hydrolysis activity"/>
    <property type="evidence" value="ECO:0007669"/>
    <property type="project" value="RHEA"/>
</dbReference>
<dbReference type="GO" id="GO:0003678">
    <property type="term" value="F:DNA helicase activity"/>
    <property type="evidence" value="ECO:0007669"/>
    <property type="project" value="UniProtKB-EC"/>
</dbReference>
<dbReference type="Gene3D" id="3.40.50.300">
    <property type="entry name" value="P-loop containing nucleotide triphosphate hydrolases"/>
    <property type="match status" value="1"/>
</dbReference>
<evidence type="ECO:0000313" key="4">
    <source>
        <dbReference type="EMBL" id="VTJ90484.1"/>
    </source>
</evidence>
<comment type="catalytic activity">
    <reaction evidence="2">
        <text>ATP + H2O = ADP + phosphate + H(+)</text>
        <dbReference type="Rhea" id="RHEA:13065"/>
        <dbReference type="ChEBI" id="CHEBI:15377"/>
        <dbReference type="ChEBI" id="CHEBI:15378"/>
        <dbReference type="ChEBI" id="CHEBI:30616"/>
        <dbReference type="ChEBI" id="CHEBI:43474"/>
        <dbReference type="ChEBI" id="CHEBI:456216"/>
        <dbReference type="EC" id="3.6.4.12"/>
    </reaction>
</comment>
<dbReference type="InterPro" id="IPR027238">
    <property type="entry name" value="RuvB-like"/>
</dbReference>
<keyword evidence="2" id="KW-0378">Hydrolase</keyword>
<dbReference type="GO" id="GO:0006310">
    <property type="term" value="P:DNA recombination"/>
    <property type="evidence" value="ECO:0007669"/>
    <property type="project" value="UniProtKB-KW"/>
</dbReference>
<dbReference type="PANTHER" id="PTHR11093">
    <property type="entry name" value="RUVB-RELATED REPTIN AND PONTIN"/>
    <property type="match status" value="1"/>
</dbReference>
<evidence type="ECO:0000256" key="2">
    <source>
        <dbReference type="RuleBase" id="RU363048"/>
    </source>
</evidence>
<dbReference type="EC" id="3.6.4.12" evidence="2"/>
<dbReference type="AlphaFoldDB" id="A0A5E4D8A7"/>